<dbReference type="OrthoDB" id="9757917at2"/>
<evidence type="ECO:0000313" key="4">
    <source>
        <dbReference type="Proteomes" id="UP000681131"/>
    </source>
</evidence>
<organism evidence="1 3">
    <name type="scientific">Francisella adeliensis</name>
    <dbReference type="NCBI Taxonomy" id="2007306"/>
    <lineage>
        <taxon>Bacteria</taxon>
        <taxon>Pseudomonadati</taxon>
        <taxon>Pseudomonadota</taxon>
        <taxon>Gammaproteobacteria</taxon>
        <taxon>Thiotrichales</taxon>
        <taxon>Francisellaceae</taxon>
        <taxon>Francisella</taxon>
    </lineage>
</organism>
<proteinExistence type="predicted"/>
<protein>
    <submittedName>
        <fullName evidence="2">ATP-binding protein</fullName>
    </submittedName>
</protein>
<dbReference type="Gene3D" id="3.40.50.300">
    <property type="entry name" value="P-loop containing nucleotide triphosphate hydrolases"/>
    <property type="match status" value="1"/>
</dbReference>
<dbReference type="EMBL" id="CP043424">
    <property type="protein sequence ID" value="QIW12404.1"/>
    <property type="molecule type" value="Genomic_DNA"/>
</dbReference>
<dbReference type="GO" id="GO:0005524">
    <property type="term" value="F:ATP binding"/>
    <property type="evidence" value="ECO:0007669"/>
    <property type="project" value="UniProtKB-KW"/>
</dbReference>
<evidence type="ECO:0000313" key="3">
    <source>
        <dbReference type="Proteomes" id="UP000251120"/>
    </source>
</evidence>
<dbReference type="Proteomes" id="UP000251120">
    <property type="component" value="Chromosome"/>
</dbReference>
<dbReference type="SUPFAM" id="SSF52540">
    <property type="entry name" value="P-loop containing nucleoside triphosphate hydrolases"/>
    <property type="match status" value="1"/>
</dbReference>
<name>A0A2Z4XZG6_9GAMM</name>
<dbReference type="RefSeq" id="WP_112870338.1">
    <property type="nucleotide sequence ID" value="NZ_CP021781.1"/>
</dbReference>
<sequence>MNSFSWHNIISLNNSQNDAFEELVCQIAKREAFQNKKDYKKIGNPDAGVECYIILEDGGEIGFQAKWFLSTPQETQWTQIEKSFKTALEKRPKIITYYVAIPIDRADPRINNQKSFMDKWNEKTKKWSKYAKDEYDRDISFIYWGSSELIERLSKKENDGLKSFFFNELDLSDEWLKDQNELAISDLGKRYTPEINVELDVVENFDVLSLNQSFRNKVDKLYHEMIVSYKDLSINEENLESFSDSLGKKILELELLYNSMIFDGVSKIDFLEINLLLESIKDDVFKLDETLRKLNEKEIEDKKLETFDGYRQPTSYDNSIRTLAKFLSVLYEFIDLLDSNAFRLINTPFMILKGDAGIGKSHLLADVISQRLEDGFNSIFLLGQHFREDKDPWSQIFSLLGLNTSKEKFLGALNAKGESQNKRLIIFIDAINEGKGRNFWKDFLIGFIKTIKRYEWLGLVLSVRTSYFDLVVPQEVFERNLAISITHSGFEGVEYNASKRFFQNYNILQPSIPLLNPEFSNPLFLKLFCDGLNKKGLSYIPQGYEGITNIINFFIEGIEDKLSKKYSNIKSLKTVQKVIDVLISMIIKNQAIYYDEALETIIREVTSKYGVNNDFLDDLIIEGLLTKNPFYNYDTKKFEEGIYFAYERFEDHLKAKYLLDNYLDISNLTESFEKEPLSDYFNDENINYNRGLIDALSIQLPEKSSIELIDIVNQNNLIVESFLDSLLWRENSTITYKTKDRLIKNIGNEYFSEKIYDTLFSLASNPNHPLNGDFLFDYLSSFSMRDRDIFLSSIINRIYLGNDVNSISRLIDWAWSNDDKNHICDESILLTVTTLSWFLISSNRKLRDYTTKAMISILQNRVNVLIYLLQKFEDINEPYIYERLFAVAYGVVIRVETSDSLNELGEYIYNVIFNKDEVYPHILLRDYAKNTIDYITYLNVDLDIEFEKVNPPYKSSLPEIKDLPTEQEIEAYREKDVNYHHSRIISSMLTEYGHDNKGGYGDFGRYILGSALSSFECREHEQLLSNFACKKIFEEYGYDAKLFDVCESRINNINKRQRSYSRYDHIIERIGKKYQWIAFYDLLARVSDNFKMFDSYWARDKKKLPYKGSFEPNVRNIDPTLIIKRNKTTKKENGWWIPKVKISWNIDSNEWINCIKDLPKFNDCIEIKDNHNQSWIAFSTFPVWDEPLAKGYKKGDIESKELWYQLRGYFIEKKNKPKYISWAKKQNFWNDWMPSENNWYQMFNRESYWSDAYKYFEEDKVWLSVSNYSDGECFEGIALSTEKYYWEDEHDYSKDETPLSFLKPSKILFDRLKLKYSSKEEGIFLDQNDNIICFDTSIYDDSAGCLLIKKDILIDFLDEYDLSLVWTLVGEKLVRLSNHQYLHMSITGCAYFDENSIGMLEVNKI</sequence>
<keyword evidence="2" id="KW-0067">ATP-binding</keyword>
<dbReference type="EMBL" id="CP021781">
    <property type="protein sequence ID" value="AXA34160.1"/>
    <property type="molecule type" value="Genomic_DNA"/>
</dbReference>
<accession>A0A2Z4XZG6</accession>
<keyword evidence="4" id="KW-1185">Reference proteome</keyword>
<evidence type="ECO:0000313" key="1">
    <source>
        <dbReference type="EMBL" id="AXA34160.1"/>
    </source>
</evidence>
<reference evidence="2 4" key="2">
    <citation type="submission" date="2019-08" db="EMBL/GenBank/DDBJ databases">
        <title>Complete genome sequences of Francisella adeliensis (FSC1325 and FSC1326).</title>
        <authorList>
            <person name="Ohrman C."/>
            <person name="Uneklint I."/>
            <person name="Vallesi A."/>
            <person name="Karlsson L."/>
            <person name="Sjodin A."/>
        </authorList>
    </citation>
    <scope>NUCLEOTIDE SEQUENCE [LARGE SCALE GENOMIC DNA]</scope>
    <source>
        <strain evidence="2 4">FSC1325</strain>
    </source>
</reference>
<evidence type="ECO:0000313" key="2">
    <source>
        <dbReference type="EMBL" id="QIW12404.1"/>
    </source>
</evidence>
<keyword evidence="2" id="KW-0547">Nucleotide-binding</keyword>
<gene>
    <name evidence="1" type="ORF">CDH04_06980</name>
    <name evidence="2" type="ORF">FZC43_06980</name>
</gene>
<reference evidence="1 3" key="1">
    <citation type="submission" date="2017-06" db="EMBL/GenBank/DDBJ databases">
        <title>Complete genome of Francisella adeliensis.</title>
        <authorList>
            <person name="Vallesi A."/>
            <person name="Sjodin A."/>
        </authorList>
    </citation>
    <scope>NUCLEOTIDE SEQUENCE [LARGE SCALE GENOMIC DNA]</scope>
    <source>
        <strain evidence="1 3">FDC440</strain>
    </source>
</reference>
<dbReference type="InterPro" id="IPR027417">
    <property type="entry name" value="P-loop_NTPase"/>
</dbReference>
<dbReference type="Proteomes" id="UP000681131">
    <property type="component" value="Chromosome"/>
</dbReference>
<dbReference type="KEGG" id="fad:CDH04_06980"/>